<protein>
    <recommendedName>
        <fullName evidence="5">F-box domain-containing protein</fullName>
    </recommendedName>
</protein>
<evidence type="ECO:0000256" key="1">
    <source>
        <dbReference type="SAM" id="MobiDB-lite"/>
    </source>
</evidence>
<evidence type="ECO:0000256" key="2">
    <source>
        <dbReference type="SAM" id="Phobius"/>
    </source>
</evidence>
<dbReference type="Gene3D" id="3.80.10.10">
    <property type="entry name" value="Ribonuclease Inhibitor"/>
    <property type="match status" value="1"/>
</dbReference>
<dbReference type="EMBL" id="JAACJJ010000056">
    <property type="protein sequence ID" value="KAF5312783.1"/>
    <property type="molecule type" value="Genomic_DNA"/>
</dbReference>
<comment type="caution">
    <text evidence="3">The sequence shown here is derived from an EMBL/GenBank/DDBJ whole genome shotgun (WGS) entry which is preliminary data.</text>
</comment>
<keyword evidence="2" id="KW-1133">Transmembrane helix</keyword>
<feature type="transmembrane region" description="Helical" evidence="2">
    <location>
        <begin position="31"/>
        <end position="53"/>
    </location>
</feature>
<feature type="region of interest" description="Disordered" evidence="1">
    <location>
        <begin position="725"/>
        <end position="754"/>
    </location>
</feature>
<dbReference type="SUPFAM" id="SSF81383">
    <property type="entry name" value="F-box domain"/>
    <property type="match status" value="1"/>
</dbReference>
<organism evidence="3 4">
    <name type="scientific">Psilocybe cf. subviscida</name>
    <dbReference type="NCBI Taxonomy" id="2480587"/>
    <lineage>
        <taxon>Eukaryota</taxon>
        <taxon>Fungi</taxon>
        <taxon>Dikarya</taxon>
        <taxon>Basidiomycota</taxon>
        <taxon>Agaricomycotina</taxon>
        <taxon>Agaricomycetes</taxon>
        <taxon>Agaricomycetidae</taxon>
        <taxon>Agaricales</taxon>
        <taxon>Agaricineae</taxon>
        <taxon>Strophariaceae</taxon>
        <taxon>Psilocybe</taxon>
    </lineage>
</organism>
<keyword evidence="2" id="KW-0472">Membrane</keyword>
<keyword evidence="4" id="KW-1185">Reference proteome</keyword>
<dbReference type="InterPro" id="IPR032675">
    <property type="entry name" value="LRR_dom_sf"/>
</dbReference>
<gene>
    <name evidence="3" type="ORF">D9619_003857</name>
</gene>
<evidence type="ECO:0008006" key="5">
    <source>
        <dbReference type="Google" id="ProtNLM"/>
    </source>
</evidence>
<keyword evidence="2" id="KW-0812">Transmembrane</keyword>
<dbReference type="AlphaFoldDB" id="A0A8H5AXM8"/>
<evidence type="ECO:0000313" key="4">
    <source>
        <dbReference type="Proteomes" id="UP000567179"/>
    </source>
</evidence>
<feature type="compositionally biased region" description="Low complexity" evidence="1">
    <location>
        <begin position="333"/>
        <end position="353"/>
    </location>
</feature>
<feature type="region of interest" description="Disordered" evidence="1">
    <location>
        <begin position="331"/>
        <end position="353"/>
    </location>
</feature>
<dbReference type="Proteomes" id="UP000567179">
    <property type="component" value="Unassembled WGS sequence"/>
</dbReference>
<accession>A0A8H5AXM8</accession>
<name>A0A8H5AXM8_9AGAR</name>
<proteinExistence type="predicted"/>
<evidence type="ECO:0000313" key="3">
    <source>
        <dbReference type="EMBL" id="KAF5312783.1"/>
    </source>
</evidence>
<feature type="region of interest" description="Disordered" evidence="1">
    <location>
        <begin position="852"/>
        <end position="872"/>
    </location>
</feature>
<dbReference type="InterPro" id="IPR036047">
    <property type="entry name" value="F-box-like_dom_sf"/>
</dbReference>
<dbReference type="OrthoDB" id="2447803at2759"/>
<feature type="region of interest" description="Disordered" evidence="1">
    <location>
        <begin position="937"/>
        <end position="961"/>
    </location>
</feature>
<sequence length="989" mass="108855">MNFKYRQRLEAGTLFIRKGYDNQVCSNSERWFLSALLLSATSPFLSVVLQVSVANFDITIPLFASHENSKDANPSLRVTIPHSTMPTYQVQSHRVLAIPELLDMVFAFLDDIDNAFNAQVCKLWATVALDVIWKEPCNLHRLFSRLVPLVMVNHEYLFDHLPTATEWKQFDRYALRVRKLVYSPQDPDCEQVYQGRDAIPLSRRLFDDIARTRTRMDVFPNLHTLLWMSPIYKTYPRTRQSRPVPVVIMPEPERVGPWDATVFMHPRVKTFAFHLPTFLEHTYPPPTLSFPYPNSHRLTETQFVSARGHFLSDIASRMPALRTLDLRTSLRASSPSHPDSDSEFSSSFDPETQPPTLQDDLGALLLSLSALHKLILPRFFFTTRIAEAASRLPNLGVVEFQYLPSQGCGWTGDVFPPTGGFAPDLSSFNTNSGASSSAKTPTSSPAKSKPMSALRLFTGTASTSSASAPSSATREDGPFPALYDLSLTSTFADLATFVDSPHYNPSRLTSIYVDSACVVETSSDIARLAEALKENCGMLKYIALVSMRDPASVRSCEEVQIDLETRYAEGESIAEDDEENDSMNRRITLPTILPLLALPLLTSLELTHAWPLGLSLSDIATVASSLPGLETLLLNTEPVHLYIPTFTLEHRSRRCREGAINVPGLEVLSVVARRCRLLRHFGVFLDATGVGNLWSTAARRLRQVGGGDGSVPPSPVKRALKALPFSMDSESEEEERADKGAMAARDGAEDALPSPPPVLSLSFSAASPTFSPTLARLSLGVSAISDGDADAAALYLSHVLPLGCVIDFGVTWEEGLVVRGRGEASTEDEDMDEDVDDDADADQHVNDMADAHPAIAGGVGPGHGPDSNAQPQQPISAPLRAHRTHALHLAVQARCAIWERVAAQVPLLARLRQEERARTRAMERELEALRAREDRRAREQEGVVTHVNSSSSAGGDGQGQGVRMNLAAAATRKTSWANLKELGREWLHL</sequence>
<reference evidence="3 4" key="1">
    <citation type="journal article" date="2020" name="ISME J.">
        <title>Uncovering the hidden diversity of litter-decomposition mechanisms in mushroom-forming fungi.</title>
        <authorList>
            <person name="Floudas D."/>
            <person name="Bentzer J."/>
            <person name="Ahren D."/>
            <person name="Johansson T."/>
            <person name="Persson P."/>
            <person name="Tunlid A."/>
        </authorList>
    </citation>
    <scope>NUCLEOTIDE SEQUENCE [LARGE SCALE GENOMIC DNA]</scope>
    <source>
        <strain evidence="3 4">CBS 101986</strain>
    </source>
</reference>